<gene>
    <name evidence="1" type="ORF">DZC75_18625</name>
</gene>
<evidence type="ECO:0000313" key="1">
    <source>
        <dbReference type="EMBL" id="AXO89922.1"/>
    </source>
</evidence>
<protein>
    <submittedName>
        <fullName evidence="1">Uncharacterized protein</fullName>
    </submittedName>
</protein>
<dbReference type="Proteomes" id="UP000258127">
    <property type="component" value="Chromosome"/>
</dbReference>
<reference evidence="1 2" key="1">
    <citation type="submission" date="2018-08" db="EMBL/GenBank/DDBJ databases">
        <authorList>
            <person name="Lee Y."/>
            <person name="Kakembo D."/>
        </authorList>
    </citation>
    <scope>NUCLEOTIDE SEQUENCE [LARGE SCALE GENOMIC DNA]</scope>
    <source>
        <strain evidence="1 2">JBCS1880</strain>
    </source>
</reference>
<keyword evidence="2" id="KW-1185">Reference proteome</keyword>
<proteinExistence type="predicted"/>
<sequence>MRQCSLEIAGAALRPFSRRKAAPTQPARCQTDWEIIERKGLMARLSCSISGISQTQPARCQTDWEIIER</sequence>
<dbReference type="EMBL" id="CP031641">
    <property type="protein sequence ID" value="AXO89922.1"/>
    <property type="molecule type" value="Genomic_DNA"/>
</dbReference>
<organism evidence="1 2">
    <name type="scientific">Pseudomonas parafulva</name>
    <dbReference type="NCBI Taxonomy" id="157782"/>
    <lineage>
        <taxon>Bacteria</taxon>
        <taxon>Pseudomonadati</taxon>
        <taxon>Pseudomonadota</taxon>
        <taxon>Gammaproteobacteria</taxon>
        <taxon>Pseudomonadales</taxon>
        <taxon>Pseudomonadaceae</taxon>
        <taxon>Pseudomonas</taxon>
    </lineage>
</organism>
<dbReference type="AlphaFoldDB" id="A0AAI8KE50"/>
<accession>A0AAI8KE50</accession>
<evidence type="ECO:0000313" key="2">
    <source>
        <dbReference type="Proteomes" id="UP000258127"/>
    </source>
</evidence>
<name>A0AAI8KE50_9PSED</name>